<dbReference type="AlphaFoldDB" id="A0A3B0XGY9"/>
<accession>A0A3B0XGY9</accession>
<dbReference type="Gene3D" id="3.30.565.40">
    <property type="entry name" value="Fervidobacterium nodosum Rt17-B1 like"/>
    <property type="match status" value="1"/>
</dbReference>
<dbReference type="EMBL" id="UOFH01000165">
    <property type="protein sequence ID" value="VAW60869.1"/>
    <property type="molecule type" value="Genomic_DNA"/>
</dbReference>
<sequence length="395" mass="45711">MKKQLLALIFTLAANAVAAQPTIWEGKIGKYPVYFYLNCDPEKNTNAPDDCRNSRYFYTSSLQDIVIRSGGPVEKHKYVLNVSHDSYTGEPPISEKFVLVYKNNKFEGSWHNQSKKLAVYLERYKPETFPTNWHEISLFETRYSDDMFEYIRLPLLKFAQLKSQTLKTIKINWLKEKHSKLLFFRIHSGIPEEKILQINRVLKKFHNEYATSVLSCAHAMAYGTGMDSIKFEITYLTENLLAFNADLSYYCGGAHPNYSNPGYLLDLNTAQILTLEHILAFRKNVPVINKSGEGEWFSYRTGEFSRGIKELAYKSKGWALQPSANRPANRQSDESCDYNRPEIWSFLTWHYTDKGLSLFPSFPRVEIACSAEFIIPFNQLEKFKSPLFPYAFESS</sequence>
<name>A0A3B0XGY9_9ZZZZ</name>
<gene>
    <name evidence="1" type="ORF">MNBD_GAMMA08-2731</name>
</gene>
<proteinExistence type="predicted"/>
<evidence type="ECO:0000313" key="1">
    <source>
        <dbReference type="EMBL" id="VAW60869.1"/>
    </source>
</evidence>
<reference evidence="1" key="1">
    <citation type="submission" date="2018-06" db="EMBL/GenBank/DDBJ databases">
        <authorList>
            <person name="Zhirakovskaya E."/>
        </authorList>
    </citation>
    <scope>NUCLEOTIDE SEQUENCE</scope>
</reference>
<protein>
    <submittedName>
        <fullName evidence="1">Uncharacterized protein</fullName>
    </submittedName>
</protein>
<organism evidence="1">
    <name type="scientific">hydrothermal vent metagenome</name>
    <dbReference type="NCBI Taxonomy" id="652676"/>
    <lineage>
        <taxon>unclassified sequences</taxon>
        <taxon>metagenomes</taxon>
        <taxon>ecological metagenomes</taxon>
    </lineage>
</organism>